<gene>
    <name evidence="1" type="ORF">HMPREF3293_00881</name>
</gene>
<dbReference type="STRING" id="626937.HMPREF3293_00881"/>
<keyword evidence="2" id="KW-1185">Reference proteome</keyword>
<dbReference type="OrthoDB" id="9801625at2"/>
<evidence type="ECO:0000313" key="1">
    <source>
        <dbReference type="EMBL" id="KXK66145.1"/>
    </source>
</evidence>
<dbReference type="PATRIC" id="fig|626937.4.peg.868"/>
<dbReference type="AlphaFoldDB" id="A0A136Q632"/>
<organism evidence="1 2">
    <name type="scientific">Christensenella minuta</name>
    <dbReference type="NCBI Taxonomy" id="626937"/>
    <lineage>
        <taxon>Bacteria</taxon>
        <taxon>Bacillati</taxon>
        <taxon>Bacillota</taxon>
        <taxon>Clostridia</taxon>
        <taxon>Christensenellales</taxon>
        <taxon>Christensenellaceae</taxon>
        <taxon>Christensenella</taxon>
    </lineage>
</organism>
<dbReference type="RefSeq" id="WP_066520235.1">
    <property type="nucleotide sequence ID" value="NZ_CABMOF010000003.1"/>
</dbReference>
<name>A0A136Q632_9FIRM</name>
<sequence length="89" mass="9839">MRIGIKYCGGCNPRYDRTNIAQRLREDLPESEIMSAAPGLNMDYVVVVCGCKSACALVDGLAGRYGRTILTEPDAYDGLLNTLKQLQRR</sequence>
<reference evidence="2" key="1">
    <citation type="submission" date="2016-02" db="EMBL/GenBank/DDBJ databases">
        <authorList>
            <person name="Mitreva M."/>
            <person name="Pepin K.H."/>
            <person name="Mihindukulasuriya K.A."/>
            <person name="Fulton R."/>
            <person name="Fronick C."/>
            <person name="O'Laughlin M."/>
            <person name="Miner T."/>
            <person name="Herter B."/>
            <person name="Rosa B.A."/>
            <person name="Cordes M."/>
            <person name="Tomlinson C."/>
            <person name="Wollam A."/>
            <person name="Palsikar V.B."/>
            <person name="Mardis E.R."/>
            <person name="Wilson R.K."/>
        </authorList>
    </citation>
    <scope>NUCLEOTIDE SEQUENCE [LARGE SCALE GENOMIC DNA]</scope>
    <source>
        <strain evidence="2">DSM 22607</strain>
    </source>
</reference>
<protein>
    <recommendedName>
        <fullName evidence="3">CGGC domain protein</fullName>
    </recommendedName>
</protein>
<proteinExistence type="predicted"/>
<evidence type="ECO:0008006" key="3">
    <source>
        <dbReference type="Google" id="ProtNLM"/>
    </source>
</evidence>
<dbReference type="EMBL" id="LSZW01000047">
    <property type="protein sequence ID" value="KXK66145.1"/>
    <property type="molecule type" value="Genomic_DNA"/>
</dbReference>
<evidence type="ECO:0000313" key="2">
    <source>
        <dbReference type="Proteomes" id="UP000070366"/>
    </source>
</evidence>
<comment type="caution">
    <text evidence="1">The sequence shown here is derived from an EMBL/GenBank/DDBJ whole genome shotgun (WGS) entry which is preliminary data.</text>
</comment>
<accession>A0A136Q632</accession>
<dbReference type="KEGG" id="cmiu:B1H56_01410"/>
<dbReference type="Proteomes" id="UP000070366">
    <property type="component" value="Unassembled WGS sequence"/>
</dbReference>